<evidence type="ECO:0008006" key="3">
    <source>
        <dbReference type="Google" id="ProtNLM"/>
    </source>
</evidence>
<keyword evidence="2" id="KW-1185">Reference proteome</keyword>
<reference evidence="1" key="2">
    <citation type="journal article" date="2023" name="Microbiol Resour">
        <title>Decontamination and Annotation of the Draft Genome Sequence of the Oomycete Lagenidium giganteum ARSEF 373.</title>
        <authorList>
            <person name="Morgan W.R."/>
            <person name="Tartar A."/>
        </authorList>
    </citation>
    <scope>NUCLEOTIDE SEQUENCE</scope>
    <source>
        <strain evidence="1">ARSEF 373</strain>
    </source>
</reference>
<accession>A0AAV2YMB7</accession>
<reference evidence="1" key="1">
    <citation type="submission" date="2022-11" db="EMBL/GenBank/DDBJ databases">
        <authorList>
            <person name="Morgan W.R."/>
            <person name="Tartar A."/>
        </authorList>
    </citation>
    <scope>NUCLEOTIDE SEQUENCE</scope>
    <source>
        <strain evidence="1">ARSEF 373</strain>
    </source>
</reference>
<proteinExistence type="predicted"/>
<dbReference type="EMBL" id="DAKRPA010000223">
    <property type="protein sequence ID" value="DAZ94976.1"/>
    <property type="molecule type" value="Genomic_DNA"/>
</dbReference>
<organism evidence="1 2">
    <name type="scientific">Lagenidium giganteum</name>
    <dbReference type="NCBI Taxonomy" id="4803"/>
    <lineage>
        <taxon>Eukaryota</taxon>
        <taxon>Sar</taxon>
        <taxon>Stramenopiles</taxon>
        <taxon>Oomycota</taxon>
        <taxon>Peronosporomycetes</taxon>
        <taxon>Pythiales</taxon>
        <taxon>Pythiaceae</taxon>
    </lineage>
</organism>
<comment type="caution">
    <text evidence="1">The sequence shown here is derived from an EMBL/GenBank/DDBJ whole genome shotgun (WGS) entry which is preliminary data.</text>
</comment>
<name>A0AAV2YMB7_9STRA</name>
<dbReference type="AlphaFoldDB" id="A0AAV2YMB7"/>
<dbReference type="Proteomes" id="UP001146120">
    <property type="component" value="Unassembled WGS sequence"/>
</dbReference>
<evidence type="ECO:0000313" key="2">
    <source>
        <dbReference type="Proteomes" id="UP001146120"/>
    </source>
</evidence>
<evidence type="ECO:0000313" key="1">
    <source>
        <dbReference type="EMBL" id="DAZ94976.1"/>
    </source>
</evidence>
<sequence>MNRQASVKRLPTDIDHDTKARFVQACADGDTHQCQELLLKLQGVAHSAGLHLDELLGHGFALAAKNNRPDIMSLLLTFRPSVIHHGVCHSLDCFPVQHLAHGATRNFGQTFRYAAHAAFLAAEANAFEAVRFLVHDHALLYDFELEKIFAFVMDKAVACPPEGSAVLATAYHPMATLLLRKYPFVLRALQSTSRGGEVPDPRIGHVETLKAALRYTYVLNRSPSQ</sequence>
<protein>
    <recommendedName>
        <fullName evidence="3">Ankyrin repeat protein</fullName>
    </recommendedName>
</protein>
<gene>
    <name evidence="1" type="ORF">N0F65_000608</name>
</gene>